<evidence type="ECO:0000256" key="14">
    <source>
        <dbReference type="PROSITE-ProRule" id="PRU01360"/>
    </source>
</evidence>
<comment type="subcellular location">
    <subcellularLocation>
        <location evidence="1 14">Cell outer membrane</location>
        <topology evidence="1 14">Multi-pass membrane protein</topology>
    </subcellularLocation>
</comment>
<feature type="chain" id="PRO_5047177485" evidence="16">
    <location>
        <begin position="35"/>
        <end position="705"/>
    </location>
</feature>
<name>A0ABT6XDN9_9GAMM</name>
<evidence type="ECO:0000256" key="16">
    <source>
        <dbReference type="SAM" id="SignalP"/>
    </source>
</evidence>
<dbReference type="RefSeq" id="WP_283211527.1">
    <property type="nucleotide sequence ID" value="NZ_JASGBI010000001.1"/>
</dbReference>
<evidence type="ECO:0000256" key="4">
    <source>
        <dbReference type="ARBA" id="ARBA00022452"/>
    </source>
</evidence>
<evidence type="ECO:0000259" key="17">
    <source>
        <dbReference type="Pfam" id="PF00593"/>
    </source>
</evidence>
<dbReference type="PANTHER" id="PTHR32552">
    <property type="entry name" value="FERRICHROME IRON RECEPTOR-RELATED"/>
    <property type="match status" value="1"/>
</dbReference>
<keyword evidence="8" id="KW-0408">Iron</keyword>
<dbReference type="Gene3D" id="2.170.130.10">
    <property type="entry name" value="TonB-dependent receptor, plug domain"/>
    <property type="match status" value="1"/>
</dbReference>
<evidence type="ECO:0000256" key="2">
    <source>
        <dbReference type="ARBA" id="ARBA00009810"/>
    </source>
</evidence>
<accession>A0ABT6XDN9</accession>
<evidence type="ECO:0000256" key="8">
    <source>
        <dbReference type="ARBA" id="ARBA00023004"/>
    </source>
</evidence>
<evidence type="ECO:0000256" key="13">
    <source>
        <dbReference type="ARBA" id="ARBA00023237"/>
    </source>
</evidence>
<proteinExistence type="inferred from homology"/>
<feature type="domain" description="TonB-dependent receptor plug" evidence="18">
    <location>
        <begin position="64"/>
        <end position="164"/>
    </location>
</feature>
<evidence type="ECO:0000256" key="1">
    <source>
        <dbReference type="ARBA" id="ARBA00004571"/>
    </source>
</evidence>
<evidence type="ECO:0000256" key="11">
    <source>
        <dbReference type="ARBA" id="ARBA00023136"/>
    </source>
</evidence>
<keyword evidence="11 14" id="KW-0472">Membrane</keyword>
<dbReference type="InterPro" id="IPR010105">
    <property type="entry name" value="TonB_sidphr_rcpt"/>
</dbReference>
<dbReference type="Gene3D" id="2.40.170.20">
    <property type="entry name" value="TonB-dependent receptor, beta-barrel domain"/>
    <property type="match status" value="1"/>
</dbReference>
<reference evidence="19 20" key="1">
    <citation type="submission" date="2023-05" db="EMBL/GenBank/DDBJ databases">
        <title>Lysobacter sp. strain LF1 Genome sequencing and assembly.</title>
        <authorList>
            <person name="Jung Y."/>
        </authorList>
    </citation>
    <scope>NUCLEOTIDE SEQUENCE [LARGE SCALE GENOMIC DNA]</scope>
    <source>
        <strain evidence="19 20">LF1</strain>
    </source>
</reference>
<keyword evidence="9" id="KW-0406">Ion transport</keyword>
<evidence type="ECO:0000313" key="19">
    <source>
        <dbReference type="EMBL" id="MDI9238038.1"/>
    </source>
</evidence>
<dbReference type="InterPro" id="IPR039426">
    <property type="entry name" value="TonB-dep_rcpt-like"/>
</dbReference>
<keyword evidence="5" id="KW-0410">Iron transport</keyword>
<dbReference type="NCBIfam" id="TIGR01783">
    <property type="entry name" value="TonB-siderophor"/>
    <property type="match status" value="1"/>
</dbReference>
<evidence type="ECO:0000256" key="9">
    <source>
        <dbReference type="ARBA" id="ARBA00023065"/>
    </source>
</evidence>
<dbReference type="PANTHER" id="PTHR32552:SF68">
    <property type="entry name" value="FERRICHROME OUTER MEMBRANE TRANSPORTER_PHAGE RECEPTOR"/>
    <property type="match status" value="1"/>
</dbReference>
<dbReference type="PROSITE" id="PS52016">
    <property type="entry name" value="TONB_DEPENDENT_REC_3"/>
    <property type="match status" value="1"/>
</dbReference>
<feature type="domain" description="TonB-dependent receptor-like beta-barrel" evidence="17">
    <location>
        <begin position="238"/>
        <end position="674"/>
    </location>
</feature>
<keyword evidence="3 14" id="KW-0813">Transport</keyword>
<comment type="similarity">
    <text evidence="2 14 15">Belongs to the TonB-dependent receptor family.</text>
</comment>
<organism evidence="19 20">
    <name type="scientific">Lysobacter stagni</name>
    <dbReference type="NCBI Taxonomy" id="3045172"/>
    <lineage>
        <taxon>Bacteria</taxon>
        <taxon>Pseudomonadati</taxon>
        <taxon>Pseudomonadota</taxon>
        <taxon>Gammaproteobacteria</taxon>
        <taxon>Lysobacterales</taxon>
        <taxon>Lysobacteraceae</taxon>
        <taxon>Lysobacter</taxon>
    </lineage>
</organism>
<dbReference type="SUPFAM" id="SSF56935">
    <property type="entry name" value="Porins"/>
    <property type="match status" value="1"/>
</dbReference>
<evidence type="ECO:0000256" key="10">
    <source>
        <dbReference type="ARBA" id="ARBA00023077"/>
    </source>
</evidence>
<dbReference type="CDD" id="cd01347">
    <property type="entry name" value="ligand_gated_channel"/>
    <property type="match status" value="1"/>
</dbReference>
<keyword evidence="6 14" id="KW-0812">Transmembrane</keyword>
<dbReference type="EMBL" id="JASGBI010000001">
    <property type="protein sequence ID" value="MDI9238038.1"/>
    <property type="molecule type" value="Genomic_DNA"/>
</dbReference>
<keyword evidence="13 14" id="KW-0998">Cell outer membrane</keyword>
<evidence type="ECO:0000259" key="18">
    <source>
        <dbReference type="Pfam" id="PF07715"/>
    </source>
</evidence>
<dbReference type="InterPro" id="IPR000531">
    <property type="entry name" value="Beta-barrel_TonB"/>
</dbReference>
<comment type="caution">
    <text evidence="19">The sequence shown here is derived from an EMBL/GenBank/DDBJ whole genome shotgun (WGS) entry which is preliminary data.</text>
</comment>
<protein>
    <submittedName>
        <fullName evidence="19">TonB-dependent siderophore receptor</fullName>
    </submittedName>
</protein>
<keyword evidence="4 14" id="KW-1134">Transmembrane beta strand</keyword>
<evidence type="ECO:0000256" key="7">
    <source>
        <dbReference type="ARBA" id="ARBA00022729"/>
    </source>
</evidence>
<dbReference type="Proteomes" id="UP001321580">
    <property type="component" value="Unassembled WGS sequence"/>
</dbReference>
<gene>
    <name evidence="19" type="ORF">QLQ15_03845</name>
</gene>
<feature type="signal peptide" evidence="16">
    <location>
        <begin position="1"/>
        <end position="34"/>
    </location>
</feature>
<dbReference type="Pfam" id="PF00593">
    <property type="entry name" value="TonB_dep_Rec_b-barrel"/>
    <property type="match status" value="1"/>
</dbReference>
<evidence type="ECO:0000256" key="3">
    <source>
        <dbReference type="ARBA" id="ARBA00022448"/>
    </source>
</evidence>
<keyword evidence="20" id="KW-1185">Reference proteome</keyword>
<evidence type="ECO:0000256" key="15">
    <source>
        <dbReference type="RuleBase" id="RU003357"/>
    </source>
</evidence>
<dbReference type="Pfam" id="PF07715">
    <property type="entry name" value="Plug"/>
    <property type="match status" value="1"/>
</dbReference>
<evidence type="ECO:0000256" key="6">
    <source>
        <dbReference type="ARBA" id="ARBA00022692"/>
    </source>
</evidence>
<dbReference type="InterPro" id="IPR036942">
    <property type="entry name" value="Beta-barrel_TonB_sf"/>
</dbReference>
<evidence type="ECO:0000256" key="12">
    <source>
        <dbReference type="ARBA" id="ARBA00023170"/>
    </source>
</evidence>
<sequence length="705" mass="77252">MRSRSAIRRSTLSLSLRQAVAGAVLVALAAPAFAQESATDLDSVEVRAPIARSSGTVTKTDTPIREIPQSISVVTDQQMRDRAIHGVEEAVWYTAGAQGGGYGGDPRSDWLLLRGFTPARYMDGLSLAEGSGTGITRIEPYGLERVEVLKGPSSVTYGAMPPGGMINYVSKRPTEATLREVEVQVGSFDMFQLAGDFGGKLTDDGVWTYRLTALARNSDDQVDFVHDDRYYIAPALTWKPDEANSLTLLARWQRNDTVAGAGFLPAEGTLLPNPHGRIPPNRFTGEPGYNNYDKTMASVGWEYFHDFGGGTTFRQNLRYGETTIDPSTSVGAFGLLADQRTLFRYLWNTEEETKTFGVDNQLQFVFDTGAAEHTLLAGLDYRKARNDYASAFDFSAPTLDIFNPVYGTPFVEPAFTSRTRQDQSQTGLYAQDQIKIDRWVVTLGARQDWVGTDTHEVIGGAQSHQSDDKFSGRVGVNYLFDNGLAPYVGWSQSFQPTVGTDFAGNAFVPTTGEQIEAGIKYQPANNRVLATLAAYKLVQQNTLVVDPNHTLYSIQQGETEVQGVELEGRWNIGYGLSLYGAYAYIDSEVTKSTDPLSLGAQIPLQPKHAASLGADYTITSGALSGLGFGAGVRYTGEHFGDAYNLWETPSYTLFDASVHYDVANWRLQLNAANVGDKEYIAACNSNVWCYYGYPRTITATARLQW</sequence>
<dbReference type="InterPro" id="IPR012910">
    <property type="entry name" value="Plug_dom"/>
</dbReference>
<dbReference type="InterPro" id="IPR037066">
    <property type="entry name" value="Plug_dom_sf"/>
</dbReference>
<keyword evidence="10 15" id="KW-0798">TonB box</keyword>
<evidence type="ECO:0000256" key="5">
    <source>
        <dbReference type="ARBA" id="ARBA00022496"/>
    </source>
</evidence>
<keyword evidence="12 19" id="KW-0675">Receptor</keyword>
<evidence type="ECO:0000313" key="20">
    <source>
        <dbReference type="Proteomes" id="UP001321580"/>
    </source>
</evidence>
<keyword evidence="7 16" id="KW-0732">Signal</keyword>